<dbReference type="PANTHER" id="PTHR43570">
    <property type="entry name" value="ALDEHYDE DEHYDROGENASE"/>
    <property type="match status" value="1"/>
</dbReference>
<gene>
    <name evidence="9" type="ORF">O1U_0138</name>
</gene>
<sequence length="462" mass="52430">MEKKLRKIFCDMQLRAKLNPNPDYITRINKLRKLKRALLNKKTKLVQSIRQDYGFRSPFDSLICDILPAVNHINYTISRLRSWMKPSSRSEGILLFPSKTQVYYQPLGIIGIMVPWNFPIVLSLSPVVTAIAAGNLVMVKLSEYTHNTNNVLSIIFASLCDEIQVVEGDSKIAELFSNLPFNHLIFTGSTKIGRLVAQSAAKNLTPVTLELGGKSPVIISDDAKLNSAVNIVMMGKSINSGQICVSPDYVFIPESKKNLFVDLYLKQFKDIFITKKSKIDLTYIINDIHYQRLKRYLDNAKLLGADIHTFDEIQPNKRQMLPHLVTNVNDNMILMQEEIFGPILPVIGYNHIDEAFRYVNNKPRPLVLYLISNRKILRKKVIEQTYSGGVCFNDTLLHCMVDDAPFGGIGDSGIGQYHGIEGFKAFSQAKTVFSTPNWFPRSHVLLNHKAIIQKILNMLFLR</sequence>
<evidence type="ECO:0000256" key="3">
    <source>
        <dbReference type="ARBA" id="ARBA00023027"/>
    </source>
</evidence>
<keyword evidence="10" id="KW-1185">Reference proteome</keyword>
<dbReference type="AlphaFoldDB" id="S3DIZ6"/>
<dbReference type="InterPro" id="IPR029510">
    <property type="entry name" value="Ald_DH_CS_GLU"/>
</dbReference>
<reference evidence="9 10" key="1">
    <citation type="journal article" date="2014" name="Environ. Microbiol.">
        <title>Genomic signatures of obligate host dependence in the luminous bacterial symbiont of a vertebrate.</title>
        <authorList>
            <person name="Hendry T.A."/>
            <person name="de Wet J.R."/>
            <person name="Dunlap P.V."/>
        </authorList>
    </citation>
    <scope>NUCLEOTIDE SEQUENCE [LARGE SCALE GENOMIC DNA]</scope>
    <source>
        <strain evidence="9 10">Akat1</strain>
    </source>
</reference>
<dbReference type="Gene3D" id="3.40.309.10">
    <property type="entry name" value="Aldehyde Dehydrogenase, Chain A, domain 2"/>
    <property type="match status" value="1"/>
</dbReference>
<comment type="caution">
    <text evidence="9">The sequence shown here is derived from an EMBL/GenBank/DDBJ whole genome shotgun (WGS) entry which is preliminary data.</text>
</comment>
<keyword evidence="2 4" id="KW-0560">Oxidoreductase</keyword>
<name>S3DIZ6_9GAMM</name>
<evidence type="ECO:0000313" key="10">
    <source>
        <dbReference type="Proteomes" id="UP000053688"/>
    </source>
</evidence>
<dbReference type="EMBL" id="AMSD01000001">
    <property type="protein sequence ID" value="EPE37680.1"/>
    <property type="molecule type" value="Genomic_DNA"/>
</dbReference>
<evidence type="ECO:0000256" key="7">
    <source>
        <dbReference type="RuleBase" id="RU003345"/>
    </source>
</evidence>
<dbReference type="PANTHER" id="PTHR43570:SF20">
    <property type="entry name" value="ALDEHYDE DEHYDROGENASE ALDX-RELATED"/>
    <property type="match status" value="1"/>
</dbReference>
<feature type="active site" evidence="5 6">
    <location>
        <position position="210"/>
    </location>
</feature>
<proteinExistence type="inferred from homology"/>
<evidence type="ECO:0000256" key="2">
    <source>
        <dbReference type="ARBA" id="ARBA00023002"/>
    </source>
</evidence>
<dbReference type="PROSITE" id="PS00687">
    <property type="entry name" value="ALDEHYDE_DEHYDR_GLU"/>
    <property type="match status" value="1"/>
</dbReference>
<dbReference type="CDD" id="cd07133">
    <property type="entry name" value="ALDH_CALDH_CalB"/>
    <property type="match status" value="1"/>
</dbReference>
<comment type="similarity">
    <text evidence="1 4 7">Belongs to the aldehyde dehydrogenase family.</text>
</comment>
<dbReference type="PATRIC" id="fig|1236703.3.peg.126"/>
<accession>S3DIZ6</accession>
<dbReference type="GO" id="GO:0006081">
    <property type="term" value="P:aldehyde metabolic process"/>
    <property type="evidence" value="ECO:0007669"/>
    <property type="project" value="InterPro"/>
</dbReference>
<keyword evidence="3" id="KW-0520">NAD</keyword>
<dbReference type="InterPro" id="IPR016162">
    <property type="entry name" value="Ald_DH_N"/>
</dbReference>
<dbReference type="SUPFAM" id="SSF53720">
    <property type="entry name" value="ALDH-like"/>
    <property type="match status" value="1"/>
</dbReference>
<dbReference type="PIRSF" id="PIRSF036492">
    <property type="entry name" value="ALDH"/>
    <property type="match status" value="1"/>
</dbReference>
<evidence type="ECO:0000256" key="5">
    <source>
        <dbReference type="PIRSR" id="PIRSR036492-1"/>
    </source>
</evidence>
<dbReference type="STRING" id="28176.CF66_2290"/>
<dbReference type="InterPro" id="IPR016163">
    <property type="entry name" value="Ald_DH_C"/>
</dbReference>
<dbReference type="RefSeq" id="WP_016503478.1">
    <property type="nucleotide sequence ID" value="NZ_AMSD01000001.1"/>
</dbReference>
<feature type="active site" evidence="5">
    <location>
        <position position="244"/>
    </location>
</feature>
<dbReference type="GO" id="GO:0005737">
    <property type="term" value="C:cytoplasm"/>
    <property type="evidence" value="ECO:0007669"/>
    <property type="project" value="TreeGrafter"/>
</dbReference>
<dbReference type="InterPro" id="IPR016161">
    <property type="entry name" value="Ald_DH/histidinol_DH"/>
</dbReference>
<dbReference type="GO" id="GO:0004029">
    <property type="term" value="F:aldehyde dehydrogenase (NAD+) activity"/>
    <property type="evidence" value="ECO:0007669"/>
    <property type="project" value="TreeGrafter"/>
</dbReference>
<evidence type="ECO:0000256" key="4">
    <source>
        <dbReference type="PIRNR" id="PIRNR036492"/>
    </source>
</evidence>
<dbReference type="Proteomes" id="UP000053688">
    <property type="component" value="Unassembled WGS sequence"/>
</dbReference>
<organism evidence="9 10">
    <name type="scientific">Candidatus Photodesmus katoptron Akat1</name>
    <dbReference type="NCBI Taxonomy" id="1236703"/>
    <lineage>
        <taxon>Bacteria</taxon>
        <taxon>Pseudomonadati</taxon>
        <taxon>Pseudomonadota</taxon>
        <taxon>Gammaproteobacteria</taxon>
        <taxon>Vibrionales</taxon>
        <taxon>Vibrionaceae</taxon>
        <taxon>Candidatus Photodesmus</taxon>
    </lineage>
</organism>
<evidence type="ECO:0000313" key="9">
    <source>
        <dbReference type="EMBL" id="EPE37680.1"/>
    </source>
</evidence>
<protein>
    <recommendedName>
        <fullName evidence="4">Aldehyde dehydrogenase</fullName>
    </recommendedName>
</protein>
<dbReference type="eggNOG" id="COG1012">
    <property type="taxonomic scope" value="Bacteria"/>
</dbReference>
<dbReference type="Pfam" id="PF00171">
    <property type="entry name" value="Aldedh"/>
    <property type="match status" value="1"/>
</dbReference>
<evidence type="ECO:0000259" key="8">
    <source>
        <dbReference type="Pfam" id="PF00171"/>
    </source>
</evidence>
<evidence type="ECO:0000256" key="1">
    <source>
        <dbReference type="ARBA" id="ARBA00009986"/>
    </source>
</evidence>
<evidence type="ECO:0000256" key="6">
    <source>
        <dbReference type="PROSITE-ProRule" id="PRU10007"/>
    </source>
</evidence>
<dbReference type="InterPro" id="IPR012394">
    <property type="entry name" value="Aldehyde_DH_NAD(P)"/>
</dbReference>
<feature type="domain" description="Aldehyde dehydrogenase" evidence="8">
    <location>
        <begin position="26"/>
        <end position="432"/>
    </location>
</feature>
<dbReference type="InterPro" id="IPR015590">
    <property type="entry name" value="Aldehyde_DH_dom"/>
</dbReference>
<dbReference type="Gene3D" id="3.40.605.10">
    <property type="entry name" value="Aldehyde Dehydrogenase, Chain A, domain 1"/>
    <property type="match status" value="1"/>
</dbReference>